<name>W2YNN1_PHYNI</name>
<keyword evidence="1" id="KW-0106">Calcium</keyword>
<evidence type="ECO:0000259" key="4">
    <source>
        <dbReference type="PROSITE" id="PS50222"/>
    </source>
</evidence>
<sequence>MEDLQQRPPSANPASALENLDVSTIVPESVLSPEEIRLLKHKFANCNTAADNTKVRAALARLPAARACKLFREDYPSLSEWEIQAVFTKYDVNGDGHLSWKEYLQTRAYYRMLLEESTQMELQRIFSILDTDADGILLAHDVLHRIEQTGLHGVGILKQVITQAVEATKGGVKSRQYYHREGEITFEHFSATIHDVNRKMEQGIAIKTLRVIDLQLEQQQQQIHRLRKPTSVPDNKLEALRIEIDVLTNEIRRMKKELITDNNNALGEACEKLMATYENEQHVYECLNNFITYCSLRDATLFRYNLEREGKRVNILNSMLLAPPENLKGILETLLMNATLRKQFAYYAMTGNVTNLVWITRTNFTNFVKDCKLDLLPTPALKDVDITNIFAAATGTGKAMDFAQLLSACILIFKRSEHLQEPLADADVQKFVEVHVIPRAKIIRVQQLAPDISQNHVMKLLKEHIWQFKQIFSHFGIQSLAEVDSKVRLDMKEFLTFARAFNIVRSPPDRDGDPYSTPEMPGNASIAPLSLVDLIREYYAAKLDISITDSDRREAPDLSFREFLRCVQRISLAMHARSTSKHGAARANGVTTTSFEATKDDSSRSPEVVSTPRTPRYQRRDHEYIRDHTASPNVKSACNVPASKSISSDGERGGSTP</sequence>
<proteinExistence type="predicted"/>
<dbReference type="PROSITE" id="PS50222">
    <property type="entry name" value="EF_HAND_2"/>
    <property type="match status" value="2"/>
</dbReference>
<feature type="domain" description="EF-hand" evidence="4">
    <location>
        <begin position="117"/>
        <end position="152"/>
    </location>
</feature>
<evidence type="ECO:0000256" key="3">
    <source>
        <dbReference type="SAM" id="MobiDB-lite"/>
    </source>
</evidence>
<feature type="coiled-coil region" evidence="2">
    <location>
        <begin position="237"/>
        <end position="264"/>
    </location>
</feature>
<reference evidence="5 6" key="1">
    <citation type="submission" date="2013-11" db="EMBL/GenBank/DDBJ databases">
        <title>The Genome Sequence of Phytophthora parasitica P10297.</title>
        <authorList>
            <consortium name="The Broad Institute Genomics Platform"/>
            <person name="Russ C."/>
            <person name="Tyler B."/>
            <person name="Panabieres F."/>
            <person name="Shan W."/>
            <person name="Tripathy S."/>
            <person name="Grunwald N."/>
            <person name="Machado M."/>
            <person name="Johnson C.S."/>
            <person name="Walker B."/>
            <person name="Young S.K."/>
            <person name="Zeng Q."/>
            <person name="Gargeya S."/>
            <person name="Fitzgerald M."/>
            <person name="Haas B."/>
            <person name="Abouelleil A."/>
            <person name="Allen A.W."/>
            <person name="Alvarado L."/>
            <person name="Arachchi H.M."/>
            <person name="Berlin A.M."/>
            <person name="Chapman S.B."/>
            <person name="Gainer-Dewar J."/>
            <person name="Goldberg J."/>
            <person name="Griggs A."/>
            <person name="Gujja S."/>
            <person name="Hansen M."/>
            <person name="Howarth C."/>
            <person name="Imamovic A."/>
            <person name="Ireland A."/>
            <person name="Larimer J."/>
            <person name="McCowan C."/>
            <person name="Murphy C."/>
            <person name="Pearson M."/>
            <person name="Poon T.W."/>
            <person name="Priest M."/>
            <person name="Roberts A."/>
            <person name="Saif S."/>
            <person name="Shea T."/>
            <person name="Sisk P."/>
            <person name="Sykes S."/>
            <person name="Wortman J."/>
            <person name="Nusbaum C."/>
            <person name="Birren B."/>
        </authorList>
    </citation>
    <scope>NUCLEOTIDE SEQUENCE [LARGE SCALE GENOMIC DNA]</scope>
    <source>
        <strain evidence="5 6">P10297</strain>
    </source>
</reference>
<gene>
    <name evidence="5" type="ORF">F442_15803</name>
</gene>
<dbReference type="InterPro" id="IPR018247">
    <property type="entry name" value="EF_Hand_1_Ca_BS"/>
</dbReference>
<protein>
    <recommendedName>
        <fullName evidence="4">EF-hand domain-containing protein</fullName>
    </recommendedName>
</protein>
<feature type="compositionally biased region" description="Polar residues" evidence="3">
    <location>
        <begin position="630"/>
        <end position="648"/>
    </location>
</feature>
<dbReference type="CDD" id="cd00051">
    <property type="entry name" value="EFh"/>
    <property type="match status" value="1"/>
</dbReference>
<dbReference type="Gene3D" id="1.10.238.10">
    <property type="entry name" value="EF-hand"/>
    <property type="match status" value="2"/>
</dbReference>
<accession>W2YNN1</accession>
<dbReference type="Proteomes" id="UP000018948">
    <property type="component" value="Unassembled WGS sequence"/>
</dbReference>
<dbReference type="GO" id="GO:0005509">
    <property type="term" value="F:calcium ion binding"/>
    <property type="evidence" value="ECO:0007669"/>
    <property type="project" value="InterPro"/>
</dbReference>
<evidence type="ECO:0000256" key="1">
    <source>
        <dbReference type="ARBA" id="ARBA00022837"/>
    </source>
</evidence>
<organism evidence="5 6">
    <name type="scientific">Phytophthora nicotianae P10297</name>
    <dbReference type="NCBI Taxonomy" id="1317064"/>
    <lineage>
        <taxon>Eukaryota</taxon>
        <taxon>Sar</taxon>
        <taxon>Stramenopiles</taxon>
        <taxon>Oomycota</taxon>
        <taxon>Peronosporomycetes</taxon>
        <taxon>Peronosporales</taxon>
        <taxon>Peronosporaceae</taxon>
        <taxon>Phytophthora</taxon>
    </lineage>
</organism>
<keyword evidence="2" id="KW-0175">Coiled coil</keyword>
<dbReference type="EMBL" id="ANIY01003328">
    <property type="protein sequence ID" value="ETP36223.1"/>
    <property type="molecule type" value="Genomic_DNA"/>
</dbReference>
<feature type="domain" description="EF-hand" evidence="4">
    <location>
        <begin position="82"/>
        <end position="113"/>
    </location>
</feature>
<feature type="compositionally biased region" description="Basic and acidic residues" evidence="3">
    <location>
        <begin position="618"/>
        <end position="629"/>
    </location>
</feature>
<dbReference type="InterPro" id="IPR011992">
    <property type="entry name" value="EF-hand-dom_pair"/>
</dbReference>
<evidence type="ECO:0000313" key="5">
    <source>
        <dbReference type="EMBL" id="ETP36223.1"/>
    </source>
</evidence>
<dbReference type="PROSITE" id="PS00018">
    <property type="entry name" value="EF_HAND_1"/>
    <property type="match status" value="1"/>
</dbReference>
<comment type="caution">
    <text evidence="5">The sequence shown here is derived from an EMBL/GenBank/DDBJ whole genome shotgun (WGS) entry which is preliminary data.</text>
</comment>
<dbReference type="AlphaFoldDB" id="W2YNN1"/>
<dbReference type="SUPFAM" id="SSF47473">
    <property type="entry name" value="EF-hand"/>
    <property type="match status" value="1"/>
</dbReference>
<evidence type="ECO:0000313" key="6">
    <source>
        <dbReference type="Proteomes" id="UP000018948"/>
    </source>
</evidence>
<feature type="region of interest" description="Disordered" evidence="3">
    <location>
        <begin position="580"/>
        <end position="657"/>
    </location>
</feature>
<evidence type="ECO:0000256" key="2">
    <source>
        <dbReference type="SAM" id="Coils"/>
    </source>
</evidence>
<dbReference type="Pfam" id="PF13202">
    <property type="entry name" value="EF-hand_5"/>
    <property type="match status" value="1"/>
</dbReference>
<dbReference type="InterPro" id="IPR002048">
    <property type="entry name" value="EF_hand_dom"/>
</dbReference>